<name>A0AAW4ISV7_9GAMM</name>
<dbReference type="Proteomes" id="UP000664161">
    <property type="component" value="Unassembled WGS sequence"/>
</dbReference>
<dbReference type="RefSeq" id="WP_207968892.1">
    <property type="nucleotide sequence ID" value="NZ_JAGBKN010000001.1"/>
</dbReference>
<feature type="transmembrane region" description="Helical" evidence="2">
    <location>
        <begin position="230"/>
        <end position="252"/>
    </location>
</feature>
<feature type="compositionally biased region" description="Polar residues" evidence="1">
    <location>
        <begin position="127"/>
        <end position="144"/>
    </location>
</feature>
<dbReference type="Pfam" id="PF11906">
    <property type="entry name" value="DUF3426"/>
    <property type="match status" value="1"/>
</dbReference>
<sequence>MTTPIKTQCPHCHACSKVQQTQLNKVNATVNCEQCHQSFLVNQHLIVTADTAPSPHAATDTATSTANKAAAHNELIHDDLIHDDLIDDDLIHDELIHDDMDIGESETDLLEYDSLDSMDAWLTQASHRNHTSNQQPSAAQTSPDSSAQAALSSAAANDIHANVDDNADNAWLEALLKEESQNTHKTPDNTDLSQILQKMGVPFSDEEKSQNARVKEAQARFSPTPARRSVASLLWTLGCLVLALLLLAQYVIFNIDTLVKDPAHAERLHRICSVAVCSLPSADLTALSISHITHQKSRINTTGAFSDVSAALYNQSTKAQLYPSVKVSVYGKDTIIGEFIAAPADYLLSKQKQLAANSQQQLLFTIPVANTQIRDVQITPLY</sequence>
<reference evidence="3 4" key="1">
    <citation type="submission" date="2021-03" db="EMBL/GenBank/DDBJ databases">
        <authorList>
            <person name="Shang D.-D."/>
            <person name="Du Z.-J."/>
            <person name="Chen G.-J."/>
        </authorList>
    </citation>
    <scope>NUCLEOTIDE SEQUENCE [LARGE SCALE GENOMIC DNA]</scope>
    <source>
        <strain evidence="3 4">F2608</strain>
    </source>
</reference>
<evidence type="ECO:0000313" key="4">
    <source>
        <dbReference type="Proteomes" id="UP000664161"/>
    </source>
</evidence>
<keyword evidence="4" id="KW-1185">Reference proteome</keyword>
<proteinExistence type="predicted"/>
<feature type="region of interest" description="Disordered" evidence="1">
    <location>
        <begin position="127"/>
        <end position="153"/>
    </location>
</feature>
<dbReference type="EMBL" id="JAGBKN010000001">
    <property type="protein sequence ID" value="MBO1515892.1"/>
    <property type="molecule type" value="Genomic_DNA"/>
</dbReference>
<organism evidence="3 4">
    <name type="scientific">Psychrobacter halodurans</name>
    <dbReference type="NCBI Taxonomy" id="2818439"/>
    <lineage>
        <taxon>Bacteria</taxon>
        <taxon>Pseudomonadati</taxon>
        <taxon>Pseudomonadota</taxon>
        <taxon>Gammaproteobacteria</taxon>
        <taxon>Moraxellales</taxon>
        <taxon>Moraxellaceae</taxon>
        <taxon>Psychrobacter</taxon>
    </lineage>
</organism>
<accession>A0AAW4ISV7</accession>
<protein>
    <submittedName>
        <fullName evidence="3">DUF3426 domain-containing protein</fullName>
    </submittedName>
</protein>
<keyword evidence="2" id="KW-0472">Membrane</keyword>
<keyword evidence="2" id="KW-0812">Transmembrane</keyword>
<keyword evidence="2" id="KW-1133">Transmembrane helix</keyword>
<dbReference type="InterPro" id="IPR021834">
    <property type="entry name" value="DUF3426"/>
</dbReference>
<evidence type="ECO:0000256" key="2">
    <source>
        <dbReference type="SAM" id="Phobius"/>
    </source>
</evidence>
<evidence type="ECO:0000313" key="3">
    <source>
        <dbReference type="EMBL" id="MBO1515892.1"/>
    </source>
</evidence>
<comment type="caution">
    <text evidence="3">The sequence shown here is derived from an EMBL/GenBank/DDBJ whole genome shotgun (WGS) entry which is preliminary data.</text>
</comment>
<evidence type="ECO:0000256" key="1">
    <source>
        <dbReference type="SAM" id="MobiDB-lite"/>
    </source>
</evidence>
<gene>
    <name evidence="3" type="ORF">J3491_00910</name>
</gene>
<dbReference type="AlphaFoldDB" id="A0AAW4ISV7"/>